<evidence type="ECO:0000256" key="1">
    <source>
        <dbReference type="ARBA" id="ARBA00022722"/>
    </source>
</evidence>
<dbReference type="SMART" id="SM00507">
    <property type="entry name" value="HNHc"/>
    <property type="match status" value="1"/>
</dbReference>
<dbReference type="PANTHER" id="PTHR41286:SF1">
    <property type="entry name" value="HNH NUCLEASE YAJD-RELATED"/>
    <property type="match status" value="1"/>
</dbReference>
<dbReference type="InterPro" id="IPR003615">
    <property type="entry name" value="HNH_nuc"/>
</dbReference>
<comment type="similarity">
    <text evidence="3">Belongs to the HNH nuclease family.</text>
</comment>
<evidence type="ECO:0000256" key="2">
    <source>
        <dbReference type="ARBA" id="ARBA00022801"/>
    </source>
</evidence>
<dbReference type="RefSeq" id="WP_009320878.1">
    <property type="nucleotide sequence ID" value="NZ_CYZO01000049.1"/>
</dbReference>
<dbReference type="CDD" id="cd00085">
    <property type="entry name" value="HNHc"/>
    <property type="match status" value="1"/>
</dbReference>
<proteinExistence type="inferred from homology"/>
<keyword evidence="1" id="KW-0540">Nuclease</keyword>
<dbReference type="AlphaFoldDB" id="A0A174F110"/>
<evidence type="ECO:0000259" key="5">
    <source>
        <dbReference type="SMART" id="SM00507"/>
    </source>
</evidence>
<organism evidence="6 7">
    <name type="scientific">[Ruminococcus] torques</name>
    <dbReference type="NCBI Taxonomy" id="33039"/>
    <lineage>
        <taxon>Bacteria</taxon>
        <taxon>Bacillati</taxon>
        <taxon>Bacillota</taxon>
        <taxon>Clostridia</taxon>
        <taxon>Lachnospirales</taxon>
        <taxon>Lachnospiraceae</taxon>
        <taxon>Mediterraneibacter</taxon>
    </lineage>
</organism>
<dbReference type="PANTHER" id="PTHR41286">
    <property type="entry name" value="HNH NUCLEASE YAJD-RELATED"/>
    <property type="match status" value="1"/>
</dbReference>
<name>A0A174F110_9FIRM</name>
<dbReference type="GO" id="GO:0016787">
    <property type="term" value="F:hydrolase activity"/>
    <property type="evidence" value="ECO:0007669"/>
    <property type="project" value="UniProtKB-KW"/>
</dbReference>
<dbReference type="GO" id="GO:0005829">
    <property type="term" value="C:cytosol"/>
    <property type="evidence" value="ECO:0007669"/>
    <property type="project" value="TreeGrafter"/>
</dbReference>
<sequence length="117" mass="13895">MPRKPKKPCKHPGCPKLVDGMYCEEHASLHGQERGDSAVRGYDSKWRKARERFLKCHPLCVQCQREGRLVKATVVDHIKPHRGDPILFWDESNWQPLCKHHHDVKTMTEDRYQEYKY</sequence>
<dbReference type="GO" id="GO:0003676">
    <property type="term" value="F:nucleic acid binding"/>
    <property type="evidence" value="ECO:0007669"/>
    <property type="project" value="InterPro"/>
</dbReference>
<evidence type="ECO:0000313" key="6">
    <source>
        <dbReference type="EMBL" id="CUO44022.1"/>
    </source>
</evidence>
<dbReference type="InterPro" id="IPR002711">
    <property type="entry name" value="HNH"/>
</dbReference>
<dbReference type="EMBL" id="CYZO01000049">
    <property type="protein sequence ID" value="CUO44022.1"/>
    <property type="molecule type" value="Genomic_DNA"/>
</dbReference>
<dbReference type="GO" id="GO:0004519">
    <property type="term" value="F:endonuclease activity"/>
    <property type="evidence" value="ECO:0007669"/>
    <property type="project" value="UniProtKB-KW"/>
</dbReference>
<protein>
    <recommendedName>
        <fullName evidence="4">Putative HNH nuclease YajD</fullName>
    </recommendedName>
</protein>
<dbReference type="GO" id="GO:0008270">
    <property type="term" value="F:zinc ion binding"/>
    <property type="evidence" value="ECO:0007669"/>
    <property type="project" value="InterPro"/>
</dbReference>
<feature type="domain" description="HNH nuclease" evidence="5">
    <location>
        <begin position="48"/>
        <end position="103"/>
    </location>
</feature>
<gene>
    <name evidence="6" type="ORF">ERS852456_02569</name>
</gene>
<reference evidence="6 7" key="1">
    <citation type="submission" date="2015-09" db="EMBL/GenBank/DDBJ databases">
        <authorList>
            <consortium name="Pathogen Informatics"/>
        </authorList>
    </citation>
    <scope>NUCLEOTIDE SEQUENCE [LARGE SCALE GENOMIC DNA]</scope>
    <source>
        <strain evidence="6 7">2789STDY5834841</strain>
    </source>
</reference>
<evidence type="ECO:0000313" key="7">
    <source>
        <dbReference type="Proteomes" id="UP000095787"/>
    </source>
</evidence>
<evidence type="ECO:0000256" key="4">
    <source>
        <dbReference type="ARBA" id="ARBA00040194"/>
    </source>
</evidence>
<keyword evidence="2" id="KW-0378">Hydrolase</keyword>
<keyword evidence="6" id="KW-0255">Endonuclease</keyword>
<accession>A0A174F110</accession>
<dbReference type="Gene3D" id="1.10.30.50">
    <property type="match status" value="1"/>
</dbReference>
<dbReference type="Proteomes" id="UP000095787">
    <property type="component" value="Unassembled WGS sequence"/>
</dbReference>
<evidence type="ECO:0000256" key="3">
    <source>
        <dbReference type="ARBA" id="ARBA00038412"/>
    </source>
</evidence>
<dbReference type="Pfam" id="PF01844">
    <property type="entry name" value="HNH"/>
    <property type="match status" value="1"/>
</dbReference>